<feature type="region of interest" description="Disordered" evidence="1">
    <location>
        <begin position="155"/>
        <end position="192"/>
    </location>
</feature>
<keyword evidence="3" id="KW-1185">Reference proteome</keyword>
<dbReference type="Proteomes" id="UP001487740">
    <property type="component" value="Unassembled WGS sequence"/>
</dbReference>
<evidence type="ECO:0000256" key="1">
    <source>
        <dbReference type="SAM" id="MobiDB-lite"/>
    </source>
</evidence>
<protein>
    <submittedName>
        <fullName evidence="2">Uncharacterized protein</fullName>
    </submittedName>
</protein>
<reference evidence="2 3" key="1">
    <citation type="submission" date="2023-03" db="EMBL/GenBank/DDBJ databases">
        <title>High-quality genome of Scylla paramamosain provides insights in environmental adaptation.</title>
        <authorList>
            <person name="Zhang L."/>
        </authorList>
    </citation>
    <scope>NUCLEOTIDE SEQUENCE [LARGE SCALE GENOMIC DNA]</scope>
    <source>
        <strain evidence="2">LZ_2023a</strain>
        <tissue evidence="2">Muscle</tissue>
    </source>
</reference>
<feature type="region of interest" description="Disordered" evidence="1">
    <location>
        <begin position="1"/>
        <end position="40"/>
    </location>
</feature>
<gene>
    <name evidence="2" type="ORF">O3P69_019674</name>
</gene>
<evidence type="ECO:0000313" key="3">
    <source>
        <dbReference type="Proteomes" id="UP001487740"/>
    </source>
</evidence>
<comment type="caution">
    <text evidence="2">The sequence shown here is derived from an EMBL/GenBank/DDBJ whole genome shotgun (WGS) entry which is preliminary data.</text>
</comment>
<organism evidence="2 3">
    <name type="scientific">Scylla paramamosain</name>
    <name type="common">Mud crab</name>
    <dbReference type="NCBI Taxonomy" id="85552"/>
    <lineage>
        <taxon>Eukaryota</taxon>
        <taxon>Metazoa</taxon>
        <taxon>Ecdysozoa</taxon>
        <taxon>Arthropoda</taxon>
        <taxon>Crustacea</taxon>
        <taxon>Multicrustacea</taxon>
        <taxon>Malacostraca</taxon>
        <taxon>Eumalacostraca</taxon>
        <taxon>Eucarida</taxon>
        <taxon>Decapoda</taxon>
        <taxon>Pleocyemata</taxon>
        <taxon>Brachyura</taxon>
        <taxon>Eubrachyura</taxon>
        <taxon>Portunoidea</taxon>
        <taxon>Portunidae</taxon>
        <taxon>Portuninae</taxon>
        <taxon>Scylla</taxon>
    </lineage>
</organism>
<evidence type="ECO:0000313" key="2">
    <source>
        <dbReference type="EMBL" id="KAK8379845.1"/>
    </source>
</evidence>
<dbReference type="AlphaFoldDB" id="A0AAW0SYN3"/>
<accession>A0AAW0SYN3</accession>
<proteinExistence type="predicted"/>
<dbReference type="EMBL" id="JARAKH010000043">
    <property type="protein sequence ID" value="KAK8379845.1"/>
    <property type="molecule type" value="Genomic_DNA"/>
</dbReference>
<sequence>MAEKPPSPARKGGSRMYMDTASPVYGSSRMLAPSSSDTPERDAKIRIKIATYRDELSMGQCYMEFTTYTLFSKPDNFFTNFMRNKRSLPEEEELWEARVIGGSGGGGGDGGGGSAFERLAQGFISMLDSSPTTRQYASLLKQVLPVVVQMTAAQDSGERCPPTAYPPPQPPHDPPLSTRDPLNSPGESGVESIREVTRLSRLGRVDDILAEEVLSPYFCLKNYMVNKIWTLTERGVRSVVGRFDPSEQARMMVMWG</sequence>
<name>A0AAW0SYN3_SCYPA</name>
<feature type="compositionally biased region" description="Pro residues" evidence="1">
    <location>
        <begin position="163"/>
        <end position="174"/>
    </location>
</feature>